<dbReference type="Gene3D" id="3.20.20.70">
    <property type="entry name" value="Aldolase class I"/>
    <property type="match status" value="1"/>
</dbReference>
<dbReference type="GO" id="GO:0046872">
    <property type="term" value="F:metal ion binding"/>
    <property type="evidence" value="ECO:0007669"/>
    <property type="project" value="UniProtKB-KW"/>
</dbReference>
<sequence length="319" mass="34028">MTDRPSSPSAAPHDLFAHTPDRVSIYEVSPRDGLQNEAVVVPLEAKKQLVAALVASGVKRLEITSFVSPKWVPQLADAEELARGMRPPEGVTFSALCPNAKGLERALATGLTEIAVFMSASETHNQKNINKSIDRTLGVFSEIVPPAIEAGLRVRGYVSTVWGCPYEGPVSAERSVEITKKLLELGCYQVSLGDTIGVGTPKQTRDIVLRCLDAMRVDQFALHLHDTRGTALANILVGLELGVRDFDASVGGLGGCPYAPGAAGNVATEDLVYMLQGMGIETGIDLDQLIEAGNVAERVLGRPLPGKVHKAGAFRRRPS</sequence>
<accession>A0A4U1J0L4</accession>
<dbReference type="InterPro" id="IPR013785">
    <property type="entry name" value="Aldolase_TIM"/>
</dbReference>
<dbReference type="NCBIfam" id="NF004283">
    <property type="entry name" value="PRK05692.1"/>
    <property type="match status" value="1"/>
</dbReference>
<organism evidence="5 6">
    <name type="scientific">Polyangium fumosum</name>
    <dbReference type="NCBI Taxonomy" id="889272"/>
    <lineage>
        <taxon>Bacteria</taxon>
        <taxon>Pseudomonadati</taxon>
        <taxon>Myxococcota</taxon>
        <taxon>Polyangia</taxon>
        <taxon>Polyangiales</taxon>
        <taxon>Polyangiaceae</taxon>
        <taxon>Polyangium</taxon>
    </lineage>
</organism>
<dbReference type="GO" id="GO:0006552">
    <property type="term" value="P:L-leucine catabolic process"/>
    <property type="evidence" value="ECO:0007669"/>
    <property type="project" value="TreeGrafter"/>
</dbReference>
<keyword evidence="6" id="KW-1185">Reference proteome</keyword>
<comment type="caution">
    <text evidence="5">The sequence shown here is derived from an EMBL/GenBank/DDBJ whole genome shotgun (WGS) entry which is preliminary data.</text>
</comment>
<reference evidence="5 6" key="1">
    <citation type="submission" date="2019-04" db="EMBL/GenBank/DDBJ databases">
        <authorList>
            <person name="Li Y."/>
            <person name="Wang J."/>
        </authorList>
    </citation>
    <scope>NUCLEOTIDE SEQUENCE [LARGE SCALE GENOMIC DNA]</scope>
    <source>
        <strain evidence="5 6">DSM 14668</strain>
    </source>
</reference>
<dbReference type="CDD" id="cd07938">
    <property type="entry name" value="DRE_TIM_HMGL"/>
    <property type="match status" value="1"/>
</dbReference>
<dbReference type="SUPFAM" id="SSF51569">
    <property type="entry name" value="Aldolase"/>
    <property type="match status" value="1"/>
</dbReference>
<dbReference type="PROSITE" id="PS50991">
    <property type="entry name" value="PYR_CT"/>
    <property type="match status" value="1"/>
</dbReference>
<evidence type="ECO:0000256" key="1">
    <source>
        <dbReference type="ARBA" id="ARBA00009405"/>
    </source>
</evidence>
<proteinExistence type="inferred from homology"/>
<evidence type="ECO:0000313" key="5">
    <source>
        <dbReference type="EMBL" id="TKD00440.1"/>
    </source>
</evidence>
<dbReference type="EMBL" id="SSMQ01000047">
    <property type="protein sequence ID" value="TKD00440.1"/>
    <property type="molecule type" value="Genomic_DNA"/>
</dbReference>
<name>A0A4U1J0L4_9BACT</name>
<dbReference type="FunFam" id="3.20.20.70:FF:000071">
    <property type="entry name" value="Hydroxymethylglutaryl-CoA lyase"/>
    <property type="match status" value="1"/>
</dbReference>
<dbReference type="InterPro" id="IPR043594">
    <property type="entry name" value="HMGL"/>
</dbReference>
<dbReference type="Pfam" id="PF00682">
    <property type="entry name" value="HMGL-like"/>
    <property type="match status" value="1"/>
</dbReference>
<dbReference type="PANTHER" id="PTHR42738:SF7">
    <property type="entry name" value="HYDROXYMETHYLGLUTARYL-COA LYASE"/>
    <property type="match status" value="1"/>
</dbReference>
<evidence type="ECO:0000313" key="6">
    <source>
        <dbReference type="Proteomes" id="UP000309215"/>
    </source>
</evidence>
<dbReference type="AlphaFoldDB" id="A0A4U1J0L4"/>
<evidence type="ECO:0000259" key="4">
    <source>
        <dbReference type="PROSITE" id="PS50991"/>
    </source>
</evidence>
<dbReference type="OrthoDB" id="9784013at2"/>
<evidence type="ECO:0000256" key="2">
    <source>
        <dbReference type="ARBA" id="ARBA00022723"/>
    </source>
</evidence>
<comment type="similarity">
    <text evidence="1">Belongs to the HMG-CoA lyase family.</text>
</comment>
<evidence type="ECO:0000256" key="3">
    <source>
        <dbReference type="ARBA" id="ARBA00023239"/>
    </source>
</evidence>
<keyword evidence="3 5" id="KW-0456">Lyase</keyword>
<keyword evidence="2" id="KW-0479">Metal-binding</keyword>
<dbReference type="Proteomes" id="UP000309215">
    <property type="component" value="Unassembled WGS sequence"/>
</dbReference>
<feature type="domain" description="Pyruvate carboxyltransferase" evidence="4">
    <location>
        <begin position="23"/>
        <end position="290"/>
    </location>
</feature>
<dbReference type="GO" id="GO:0004419">
    <property type="term" value="F:hydroxymethylglutaryl-CoA lyase activity"/>
    <property type="evidence" value="ECO:0007669"/>
    <property type="project" value="TreeGrafter"/>
</dbReference>
<dbReference type="PANTHER" id="PTHR42738">
    <property type="entry name" value="HYDROXYMETHYLGLUTARYL-COA LYASE"/>
    <property type="match status" value="1"/>
</dbReference>
<dbReference type="InterPro" id="IPR000891">
    <property type="entry name" value="PYR_CT"/>
</dbReference>
<gene>
    <name evidence="5" type="ORF">E8A74_34680</name>
</gene>
<protein>
    <submittedName>
        <fullName evidence="5">Hydroxymethylglutaryl-CoA lyase</fullName>
    </submittedName>
</protein>
<dbReference type="GO" id="GO:0046951">
    <property type="term" value="P:ketone body biosynthetic process"/>
    <property type="evidence" value="ECO:0007669"/>
    <property type="project" value="TreeGrafter"/>
</dbReference>
<dbReference type="RefSeq" id="WP_136933367.1">
    <property type="nucleotide sequence ID" value="NZ_SSMQ01000047.1"/>
</dbReference>